<proteinExistence type="predicted"/>
<gene>
    <name evidence="2" type="ORF">SAMN04489717_2906</name>
</gene>
<protein>
    <submittedName>
        <fullName evidence="2">Predicted lipoprotein with conserved Yx(FWY)xxD motif</fullName>
    </submittedName>
</protein>
<dbReference type="GO" id="GO:0043448">
    <property type="term" value="P:alkane catabolic process"/>
    <property type="evidence" value="ECO:0007669"/>
    <property type="project" value="TreeGrafter"/>
</dbReference>
<keyword evidence="2" id="KW-0449">Lipoprotein</keyword>
<evidence type="ECO:0000256" key="1">
    <source>
        <dbReference type="SAM" id="MobiDB-lite"/>
    </source>
</evidence>
<feature type="compositionally biased region" description="Low complexity" evidence="1">
    <location>
        <begin position="44"/>
        <end position="69"/>
    </location>
</feature>
<dbReference type="PANTHER" id="PTHR39335">
    <property type="entry name" value="BLL4220 PROTEIN"/>
    <property type="match status" value="1"/>
</dbReference>
<dbReference type="OrthoDB" id="597632at2"/>
<dbReference type="Proteomes" id="UP000198983">
    <property type="component" value="Chromosome I"/>
</dbReference>
<name>A0A1H1SSW2_9ACTN</name>
<accession>A0A1H1SSW2</accession>
<dbReference type="AlphaFoldDB" id="A0A1H1SSW2"/>
<feature type="region of interest" description="Disordered" evidence="1">
    <location>
        <begin position="41"/>
        <end position="69"/>
    </location>
</feature>
<evidence type="ECO:0000313" key="2">
    <source>
        <dbReference type="EMBL" id="SDS50489.1"/>
    </source>
</evidence>
<dbReference type="RefSeq" id="WP_092654081.1">
    <property type="nucleotide sequence ID" value="NZ_LT629732.1"/>
</dbReference>
<organism evidence="2 3">
    <name type="scientific">Actinopolymorpha singaporensis</name>
    <dbReference type="NCBI Taxonomy" id="117157"/>
    <lineage>
        <taxon>Bacteria</taxon>
        <taxon>Bacillati</taxon>
        <taxon>Actinomycetota</taxon>
        <taxon>Actinomycetes</taxon>
        <taxon>Propionibacteriales</taxon>
        <taxon>Actinopolymorphaceae</taxon>
        <taxon>Actinopolymorpha</taxon>
    </lineage>
</organism>
<keyword evidence="3" id="KW-1185">Reference proteome</keyword>
<sequence length="205" mass="21086">MGSTPLTARGRSRSAPAWERVAAITAAAMVTVTASALVGGCQGSTPSSDSPSSSPSATPAPSIGTMEADGVGASGVSDVVVGPGRRPLYRNTVDTATSIRCVGACARAWPPVLVPAGVTVPAKVAGVNGTFGVVRRPDRTRQLTLDGRPLYRYSADRVDGSVGGNGSQVDYDGRKYTWWVVTTLGTVPSQTPTPTNTPESQYQGY</sequence>
<dbReference type="PANTHER" id="PTHR39335:SF1">
    <property type="entry name" value="BLL4220 PROTEIN"/>
    <property type="match status" value="1"/>
</dbReference>
<evidence type="ECO:0000313" key="3">
    <source>
        <dbReference type="Proteomes" id="UP000198983"/>
    </source>
</evidence>
<reference evidence="2 3" key="1">
    <citation type="submission" date="2016-10" db="EMBL/GenBank/DDBJ databases">
        <authorList>
            <person name="de Groot N.N."/>
        </authorList>
    </citation>
    <scope>NUCLEOTIDE SEQUENCE [LARGE SCALE GENOMIC DNA]</scope>
    <source>
        <strain evidence="2 3">DSM 22024</strain>
    </source>
</reference>
<dbReference type="EMBL" id="LT629732">
    <property type="protein sequence ID" value="SDS50489.1"/>
    <property type="molecule type" value="Genomic_DNA"/>
</dbReference>
<dbReference type="STRING" id="117157.SAMN04489717_2906"/>